<sequence length="155" mass="16681">MTEAAELVESIIVVPAKGDVTANFSLEPTGADQLWILKDANATEVDTIRVQFAGVKDGGTEQSGKVTLMITLTNTDLVFAKLSGNIDGMKTYDDQNDGLGAIQSCQVKDKQPQVLEIDLKANKQSSNGFSFKWVAEDVDGNQVESADPDARFDPL</sequence>
<reference evidence="1 2" key="1">
    <citation type="submission" date="2023-02" db="EMBL/GenBank/DDBJ databases">
        <title>Description and genomic characterization of Microbulbifer bruguierae sp. nov., isolated from the sediment of mangrove plant Bruguiera sexangula.</title>
        <authorList>
            <person name="Long M."/>
        </authorList>
    </citation>
    <scope>NUCLEOTIDE SEQUENCE [LARGE SCALE GENOMIC DNA]</scope>
    <source>
        <strain evidence="1 2">H12</strain>
    </source>
</reference>
<dbReference type="EMBL" id="CP118605">
    <property type="protein sequence ID" value="WGL16122.1"/>
    <property type="molecule type" value="Genomic_DNA"/>
</dbReference>
<protein>
    <recommendedName>
        <fullName evidence="3">PLAT domain-containing protein</fullName>
    </recommendedName>
</protein>
<evidence type="ECO:0000313" key="2">
    <source>
        <dbReference type="Proteomes" id="UP001236500"/>
    </source>
</evidence>
<keyword evidence="2" id="KW-1185">Reference proteome</keyword>
<gene>
    <name evidence="1" type="ORF">PVT68_15270</name>
</gene>
<dbReference type="Proteomes" id="UP001236500">
    <property type="component" value="Chromosome"/>
</dbReference>
<organism evidence="1 2">
    <name type="scientific">Microbulbifer bruguierae</name>
    <dbReference type="NCBI Taxonomy" id="3029061"/>
    <lineage>
        <taxon>Bacteria</taxon>
        <taxon>Pseudomonadati</taxon>
        <taxon>Pseudomonadota</taxon>
        <taxon>Gammaproteobacteria</taxon>
        <taxon>Cellvibrionales</taxon>
        <taxon>Microbulbiferaceae</taxon>
        <taxon>Microbulbifer</taxon>
    </lineage>
</organism>
<proteinExistence type="predicted"/>
<evidence type="ECO:0000313" key="1">
    <source>
        <dbReference type="EMBL" id="WGL16122.1"/>
    </source>
</evidence>
<accession>A0ABY8NC04</accession>
<name>A0ABY8NC04_9GAMM</name>
<dbReference type="RefSeq" id="WP_280319474.1">
    <property type="nucleotide sequence ID" value="NZ_CP118605.1"/>
</dbReference>
<evidence type="ECO:0008006" key="3">
    <source>
        <dbReference type="Google" id="ProtNLM"/>
    </source>
</evidence>